<organism evidence="1 2">
    <name type="scientific">Gigaspora margarita</name>
    <dbReference type="NCBI Taxonomy" id="4874"/>
    <lineage>
        <taxon>Eukaryota</taxon>
        <taxon>Fungi</taxon>
        <taxon>Fungi incertae sedis</taxon>
        <taxon>Mucoromycota</taxon>
        <taxon>Glomeromycotina</taxon>
        <taxon>Glomeromycetes</taxon>
        <taxon>Diversisporales</taxon>
        <taxon>Gigasporaceae</taxon>
        <taxon>Gigaspora</taxon>
    </lineage>
</organism>
<sequence length="1100" mass="129801">MNILNNCLNSNKNKDDDISLFHVHIPFNTGSYRPIILGSCETLGFWKTKVWLHQTQDPTHWVSDPVQIPHVYCEYKYCLVSPENKSNIEEGIVDYWRVLQKNLREESNKNIGFISQRLFENKTKEQMLFLCYFLGHYMKYQNDMPRLPDSFPSSIMIKGFKDFDCYHNLTYYANLKVLTAVKALVQHNSKCEIYDYKEKPDHFIKLVQEIKPNINDLQNSYPSVLNKVMNKLVMISHDSEFIGIVEIMGIVRMTKSSPHFTGFLRILIWGGKTEYAEILKIIAESNQRIVLESFPEICKFISGLNLEKIKKSLRMRRSNEILSKLLIHKIVMLLSNDSIFSITSRIDSFHEDMISHFISLVKCRIGPLVQDPDEHLFEKIMQICNSTENLNIRNRACEETLYFILDRLQHIKETKFYDVESFNSYYFNLRNFGWPYLEQKDYINIAIENYQEEYDTITEEIIEENYNQCYEYDSTLERLQKFYKKFCPSQLVQNTIKIMKNYYHFAESQTFYDVFQILLESELTVRQEMNKTILKAELTVKKVMNKIIKKVIENYKLICKEYDNWEVIKCSVANDFWKNIDAEHQSCHNVSETTTNNYQSLICSVKLLADVSLKLERLHQFVKVIGTFDIIPHDQGFWVEELKNNLEDKELLLYQNLFCYRFFVFLKSLVGLVGHNLKHLINELKKVLINPLKVLYFSLELNNPSELPEVAIIGIIQFKALAESYLEYKKVQTINNFHGFRNYYSLVKSLGNEEQEILGEPIKWMNFSKVIKAFHGSVDNLNNYSIKDLIKANLKDKNACHLMIVGKTNLIVNIIAYKLKLWNKELVDKESKFNNADFDLEPSLSMPHERAIKSTCKMGSANIRTLKYGRQVYKNDIFIGFDKEETLQSLVIYNGNDPELKDEINILHKCKEQLIDIALPDGIVYSKKSMLKNEEIEYWYNFYFQQDHEDFPSYIRSYLYAANSGCIKHAKFIIEQSQTEFTEVNTLPCKLNIWDLFTIETLIPQEYSLPAYLDMDLINVLETIYTFEKLIDHKLLWCLLLIEFPPFYESTNYISYFMEQIDKFKSIHQNDLMLERVQDNINEQTRSLKSPIVEECIKNF</sequence>
<accession>A0ABN7UWM7</accession>
<dbReference type="InterPro" id="IPR013784">
    <property type="entry name" value="Carb-bd-like_fold"/>
</dbReference>
<comment type="caution">
    <text evidence="1">The sequence shown here is derived from an EMBL/GenBank/DDBJ whole genome shotgun (WGS) entry which is preliminary data.</text>
</comment>
<evidence type="ECO:0000313" key="2">
    <source>
        <dbReference type="Proteomes" id="UP000789901"/>
    </source>
</evidence>
<keyword evidence="2" id="KW-1185">Reference proteome</keyword>
<reference evidence="1 2" key="1">
    <citation type="submission" date="2021-06" db="EMBL/GenBank/DDBJ databases">
        <authorList>
            <person name="Kallberg Y."/>
            <person name="Tangrot J."/>
            <person name="Rosling A."/>
        </authorList>
    </citation>
    <scope>NUCLEOTIDE SEQUENCE [LARGE SCALE GENOMIC DNA]</scope>
    <source>
        <strain evidence="1 2">120-4 pot B 10/14</strain>
    </source>
</reference>
<dbReference type="EMBL" id="CAJVQB010006086">
    <property type="protein sequence ID" value="CAG8676895.1"/>
    <property type="molecule type" value="Genomic_DNA"/>
</dbReference>
<dbReference type="Proteomes" id="UP000789901">
    <property type="component" value="Unassembled WGS sequence"/>
</dbReference>
<evidence type="ECO:0000313" key="1">
    <source>
        <dbReference type="EMBL" id="CAG8676895.1"/>
    </source>
</evidence>
<name>A0ABN7UWM7_GIGMA</name>
<proteinExistence type="predicted"/>
<gene>
    <name evidence="1" type="ORF">GMARGA_LOCUS10742</name>
</gene>
<protein>
    <submittedName>
        <fullName evidence="1">36410_t:CDS:1</fullName>
    </submittedName>
</protein>
<dbReference type="SUPFAM" id="SSF49452">
    <property type="entry name" value="Starch-binding domain-like"/>
    <property type="match status" value="1"/>
</dbReference>